<dbReference type="GO" id="GO:0016757">
    <property type="term" value="F:glycosyltransferase activity"/>
    <property type="evidence" value="ECO:0007669"/>
    <property type="project" value="UniProtKB-KW"/>
</dbReference>
<reference evidence="2 3" key="1">
    <citation type="submission" date="2023-10" db="EMBL/GenBank/DDBJ databases">
        <title>Pseudomonas otitidis isolated from a paediatric patient with cystic fibrosis in Chile.</title>
        <authorList>
            <person name="Amsteins-Romero L."/>
            <person name="Opazo-Capurro A."/>
            <person name="Matus-Kohler M."/>
            <person name="Gonzalez-Rocha G."/>
        </authorList>
    </citation>
    <scope>NUCLEOTIDE SEQUENCE [LARGE SCALE GENOMIC DNA]</scope>
    <source>
        <strain evidence="2 3">P-714</strain>
    </source>
</reference>
<sequence>MKLSIITVCFNSQATIRQAVESVLSQVGVDIEYIVVDGGSTDETLSILSDYRDSIAKLISEPDKGIYDAMNKGIALATGDIVGLLNSDDFYRSEHSLSCMLSGFSESPEVDMVFGDVVFVAENDCSRVTRFYSSRRFRPWKMRFGWMPPHPATFVKREIYQSFGFYSLAYKISSDFEMFVRWLLINKIPYRRVDQVFVCMREGGVSTSGVSNSVRLNREIVAACRANGIYTNMLMVMSKAPMKLLELIRRPTHG</sequence>
<dbReference type="Pfam" id="PF00535">
    <property type="entry name" value="Glycos_transf_2"/>
    <property type="match status" value="1"/>
</dbReference>
<accession>A0ABU3XNF2</accession>
<keyword evidence="3" id="KW-1185">Reference proteome</keyword>
<proteinExistence type="predicted"/>
<dbReference type="InterPro" id="IPR001173">
    <property type="entry name" value="Glyco_trans_2-like"/>
</dbReference>
<evidence type="ECO:0000313" key="3">
    <source>
        <dbReference type="Proteomes" id="UP001273935"/>
    </source>
</evidence>
<dbReference type="PANTHER" id="PTHR22916">
    <property type="entry name" value="GLYCOSYLTRANSFERASE"/>
    <property type="match status" value="1"/>
</dbReference>
<dbReference type="SUPFAM" id="SSF53448">
    <property type="entry name" value="Nucleotide-diphospho-sugar transferases"/>
    <property type="match status" value="1"/>
</dbReference>
<protein>
    <submittedName>
        <fullName evidence="2">Glycosyltransferase family 2 protein</fullName>
        <ecNumber evidence="2">2.4.-.-</ecNumber>
    </submittedName>
</protein>
<dbReference type="CDD" id="cd06433">
    <property type="entry name" value="GT_2_WfgS_like"/>
    <property type="match status" value="1"/>
</dbReference>
<evidence type="ECO:0000313" key="2">
    <source>
        <dbReference type="EMBL" id="MDV3439441.1"/>
    </source>
</evidence>
<feature type="domain" description="Glycosyltransferase 2-like" evidence="1">
    <location>
        <begin position="4"/>
        <end position="138"/>
    </location>
</feature>
<dbReference type="PANTHER" id="PTHR22916:SF3">
    <property type="entry name" value="UDP-GLCNAC:BETAGAL BETA-1,3-N-ACETYLGLUCOSAMINYLTRANSFERASE-LIKE PROTEIN 1"/>
    <property type="match status" value="1"/>
</dbReference>
<evidence type="ECO:0000259" key="1">
    <source>
        <dbReference type="Pfam" id="PF00535"/>
    </source>
</evidence>
<name>A0ABU3XNF2_9GAMM</name>
<gene>
    <name evidence="2" type="ORF">R0G64_08400</name>
</gene>
<dbReference type="RefSeq" id="WP_279861946.1">
    <property type="nucleotide sequence ID" value="NZ_JAOEBU010000006.1"/>
</dbReference>
<comment type="caution">
    <text evidence="2">The sequence shown here is derived from an EMBL/GenBank/DDBJ whole genome shotgun (WGS) entry which is preliminary data.</text>
</comment>
<dbReference type="InterPro" id="IPR029044">
    <property type="entry name" value="Nucleotide-diphossugar_trans"/>
</dbReference>
<keyword evidence="2" id="KW-0328">Glycosyltransferase</keyword>
<dbReference type="Gene3D" id="3.90.550.10">
    <property type="entry name" value="Spore Coat Polysaccharide Biosynthesis Protein SpsA, Chain A"/>
    <property type="match status" value="1"/>
</dbReference>
<dbReference type="EMBL" id="JAWJUL010000024">
    <property type="protein sequence ID" value="MDV3439441.1"/>
    <property type="molecule type" value="Genomic_DNA"/>
</dbReference>
<dbReference type="EC" id="2.4.-.-" evidence="2"/>
<keyword evidence="2" id="KW-0808">Transferase</keyword>
<dbReference type="Proteomes" id="UP001273935">
    <property type="component" value="Unassembled WGS sequence"/>
</dbReference>
<organism evidence="2 3">
    <name type="scientific">Metapseudomonas otitidis</name>
    <dbReference type="NCBI Taxonomy" id="319939"/>
    <lineage>
        <taxon>Bacteria</taxon>
        <taxon>Pseudomonadati</taxon>
        <taxon>Pseudomonadota</taxon>
        <taxon>Gammaproteobacteria</taxon>
        <taxon>Pseudomonadales</taxon>
        <taxon>Pseudomonadaceae</taxon>
        <taxon>Metapseudomonas</taxon>
    </lineage>
</organism>